<feature type="region of interest" description="Disordered" evidence="1">
    <location>
        <begin position="1"/>
        <end position="33"/>
    </location>
</feature>
<comment type="caution">
    <text evidence="2">The sequence shown here is derived from an EMBL/GenBank/DDBJ whole genome shotgun (WGS) entry which is preliminary data.</text>
</comment>
<name>A0A4Y1ZM15_ARAVE</name>
<organism evidence="2 3">
    <name type="scientific">Araneus ventricosus</name>
    <name type="common">Orbweaver spider</name>
    <name type="synonym">Epeira ventricosa</name>
    <dbReference type="NCBI Taxonomy" id="182803"/>
    <lineage>
        <taxon>Eukaryota</taxon>
        <taxon>Metazoa</taxon>
        <taxon>Ecdysozoa</taxon>
        <taxon>Arthropoda</taxon>
        <taxon>Chelicerata</taxon>
        <taxon>Arachnida</taxon>
        <taxon>Araneae</taxon>
        <taxon>Araneomorphae</taxon>
        <taxon>Entelegynae</taxon>
        <taxon>Araneoidea</taxon>
        <taxon>Araneidae</taxon>
        <taxon>Araneus</taxon>
    </lineage>
</organism>
<evidence type="ECO:0000256" key="1">
    <source>
        <dbReference type="SAM" id="MobiDB-lite"/>
    </source>
</evidence>
<dbReference type="Proteomes" id="UP000499080">
    <property type="component" value="Unassembled WGS sequence"/>
</dbReference>
<gene>
    <name evidence="2" type="ORF">AVEN_134478_1</name>
</gene>
<proteinExistence type="predicted"/>
<reference evidence="2 3" key="1">
    <citation type="journal article" date="2019" name="Sci. Rep.">
        <title>Orb-weaving spider Araneus ventricosus genome elucidates the spidroin gene catalogue.</title>
        <authorList>
            <person name="Kono N."/>
            <person name="Nakamura H."/>
            <person name="Ohtoshi R."/>
            <person name="Moran D.A.P."/>
            <person name="Shinohara A."/>
            <person name="Yoshida Y."/>
            <person name="Fujiwara M."/>
            <person name="Mori M."/>
            <person name="Tomita M."/>
            <person name="Arakawa K."/>
        </authorList>
    </citation>
    <scope>NUCLEOTIDE SEQUENCE [LARGE SCALE GENOMIC DNA]</scope>
</reference>
<keyword evidence="3" id="KW-1185">Reference proteome</keyword>
<feature type="compositionally biased region" description="Polar residues" evidence="1">
    <location>
        <begin position="7"/>
        <end position="29"/>
    </location>
</feature>
<sequence>MTDVDNLKSNIEENSSLKSAITTKSSGKRNPSPILYNIPTSLGEEVVQESLKSHLHLANPLNLRFKFKGASPNTSNWVFEAPAPVLRTLNK</sequence>
<accession>A0A4Y1ZM15</accession>
<dbReference type="AlphaFoldDB" id="A0A4Y1ZM15"/>
<dbReference type="EMBL" id="BGPR01075425">
    <property type="protein sequence ID" value="GBL55319.1"/>
    <property type="molecule type" value="Genomic_DNA"/>
</dbReference>
<evidence type="ECO:0000313" key="3">
    <source>
        <dbReference type="Proteomes" id="UP000499080"/>
    </source>
</evidence>
<evidence type="ECO:0000313" key="2">
    <source>
        <dbReference type="EMBL" id="GBL55319.1"/>
    </source>
</evidence>
<protein>
    <submittedName>
        <fullName evidence="2">Uncharacterized protein</fullName>
    </submittedName>
</protein>
<feature type="non-terminal residue" evidence="2">
    <location>
        <position position="91"/>
    </location>
</feature>